<protein>
    <submittedName>
        <fullName evidence="2">Signal peptide-containing protein</fullName>
    </submittedName>
</protein>
<sequence>YVNSERMVGLSNHTYSLKIIRRKLASFEIDKGEKDFVHSNSSSITFRDLLADPVDSGLKNVTFTTEGSLVLRNESDSKNGTYHEDPVIILSANKTSVKSHRKGSKSNRAATSVSTKSTNISKALQPATSTSTKLTFTITSPTTVNTDRNTTHVKNETHNVRRAEGRNGKETPVHGVERVDRSTEMSKESITNDMAESKDDFSQIFKVIQDPEWITSNGDYYIIEFTDQNSTVPIVRLINLSVGLYNKNGDVEEAKRLISAILGSRSLGEPDDEEDTQESDNFFGRS</sequence>
<gene>
    <name evidence="2" type="ORF">OJ253_3526</name>
</gene>
<proteinExistence type="predicted"/>
<accession>A0A9D5DH94</accession>
<name>A0A9D5DH94_9CRYT</name>
<dbReference type="EMBL" id="JAPCXC010000123">
    <property type="protein sequence ID" value="KAJ1604669.1"/>
    <property type="molecule type" value="Genomic_DNA"/>
</dbReference>
<feature type="region of interest" description="Disordered" evidence="1">
    <location>
        <begin position="266"/>
        <end position="286"/>
    </location>
</feature>
<dbReference type="AlphaFoldDB" id="A0A9D5DH94"/>
<evidence type="ECO:0000256" key="1">
    <source>
        <dbReference type="SAM" id="MobiDB-lite"/>
    </source>
</evidence>
<feature type="compositionally biased region" description="Polar residues" evidence="1">
    <location>
        <begin position="106"/>
        <end position="122"/>
    </location>
</feature>
<feature type="compositionally biased region" description="Acidic residues" evidence="1">
    <location>
        <begin position="269"/>
        <end position="278"/>
    </location>
</feature>
<dbReference type="Proteomes" id="UP001067231">
    <property type="component" value="Unassembled WGS sequence"/>
</dbReference>
<feature type="non-terminal residue" evidence="2">
    <location>
        <position position="1"/>
    </location>
</feature>
<reference evidence="2" key="1">
    <citation type="submission" date="2022-10" db="EMBL/GenBank/DDBJ databases">
        <title>Adaptive evolution leads to modifications in subtelomeric GC content in a zoonotic Cryptosporidium species.</title>
        <authorList>
            <person name="Li J."/>
            <person name="Feng Y."/>
            <person name="Xiao L."/>
        </authorList>
    </citation>
    <scope>NUCLEOTIDE SEQUENCE</scope>
    <source>
        <strain evidence="2">33844</strain>
    </source>
</reference>
<dbReference type="OrthoDB" id="344362at2759"/>
<evidence type="ECO:0000313" key="2">
    <source>
        <dbReference type="EMBL" id="KAJ1604669.1"/>
    </source>
</evidence>
<comment type="caution">
    <text evidence="2">The sequence shown here is derived from an EMBL/GenBank/DDBJ whole genome shotgun (WGS) entry which is preliminary data.</text>
</comment>
<feature type="region of interest" description="Disordered" evidence="1">
    <location>
        <begin position="95"/>
        <end position="126"/>
    </location>
</feature>
<organism evidence="2">
    <name type="scientific">Cryptosporidium canis</name>
    <dbReference type="NCBI Taxonomy" id="195482"/>
    <lineage>
        <taxon>Eukaryota</taxon>
        <taxon>Sar</taxon>
        <taxon>Alveolata</taxon>
        <taxon>Apicomplexa</taxon>
        <taxon>Conoidasida</taxon>
        <taxon>Coccidia</taxon>
        <taxon>Eucoccidiorida</taxon>
        <taxon>Eimeriorina</taxon>
        <taxon>Cryptosporidiidae</taxon>
        <taxon>Cryptosporidium</taxon>
    </lineage>
</organism>